<feature type="compositionally biased region" description="Basic and acidic residues" evidence="5">
    <location>
        <begin position="307"/>
        <end position="325"/>
    </location>
</feature>
<name>A0ABM0MTG6_SACKO</name>
<evidence type="ECO:0000256" key="5">
    <source>
        <dbReference type="SAM" id="MobiDB-lite"/>
    </source>
</evidence>
<comment type="subcellular location">
    <subcellularLocation>
        <location evidence="1">Nucleus</location>
    </subcellularLocation>
</comment>
<evidence type="ECO:0000256" key="2">
    <source>
        <dbReference type="ARBA" id="ARBA00023163"/>
    </source>
</evidence>
<dbReference type="Pfam" id="PF05965">
    <property type="entry name" value="FYRC"/>
    <property type="match status" value="1"/>
</dbReference>
<dbReference type="InterPro" id="IPR003889">
    <property type="entry name" value="FYrich_C"/>
</dbReference>
<reference evidence="8" key="1">
    <citation type="submission" date="2025-08" db="UniProtKB">
        <authorList>
            <consortium name="RefSeq"/>
        </authorList>
    </citation>
    <scope>IDENTIFICATION</scope>
    <source>
        <tissue evidence="8">Testes</tissue>
    </source>
</reference>
<dbReference type="PROSITE" id="PS51542">
    <property type="entry name" value="FYRN"/>
    <property type="match status" value="1"/>
</dbReference>
<feature type="region of interest" description="Disordered" evidence="5">
    <location>
        <begin position="127"/>
        <end position="146"/>
    </location>
</feature>
<dbReference type="InterPro" id="IPR007759">
    <property type="entry name" value="Asxl_HARE-HTH"/>
</dbReference>
<feature type="domain" description="HTH HARE-type" evidence="6">
    <location>
        <begin position="150"/>
        <end position="220"/>
    </location>
</feature>
<dbReference type="Pfam" id="PF05066">
    <property type="entry name" value="HARE-HTH"/>
    <property type="match status" value="1"/>
</dbReference>
<dbReference type="Gene3D" id="3.30.160.360">
    <property type="match status" value="1"/>
</dbReference>
<dbReference type="InterPro" id="IPR040092">
    <property type="entry name" value="TBRG1"/>
</dbReference>
<keyword evidence="3" id="KW-0539">Nucleus</keyword>
<proteinExistence type="predicted"/>
<keyword evidence="7" id="KW-1185">Reference proteome</keyword>
<feature type="coiled-coil region" evidence="4">
    <location>
        <begin position="220"/>
        <end position="247"/>
    </location>
</feature>
<sequence length="517" mass="57403">MDDGNRERQEHGRAFPFPPQNPMLSRHSEGYEGSEEEPERPQQVSQAEQSILRGRLGHDHEAILHQRQGLMLSQGPPISPDAHTLSPSYLHSSQGLPSLSPTLGHQNDVGHTSLFPFLENVTSLPGLQVSDHTEPGESSGNEGTSDKIGMTWLDAAQQVLEEAGTPLHIKEIKRIILASGLVHSSSKSSLEAVLYRETQKGSKRFKRIDGRFGVFALLENAALCDEVARTQEKLVKVKDERKFLLKRLLQYQTPSEVASITTSTSHSMVDASQASMFSGLADSTQCSGPQNLNISVASTSSGVSSSKHKEGTSKEKKEKSKQKKEAGKPIFPIVLGSLTVYSLGDIQSKSNYHNEDYIYPIGFCSTRIYCSMNNPQQKCLYTCKILDGGISPRFEIDPEDNMEHPIISDSATVCHSKLLKSINSMLGKDFVNHSQGSGPEFFGFSHPTIQNLIQSCPGARKCTLYKWKKFEPCKPSERDDIIASMGENDPALVLMLWYELRMLIRIGKCFYKVRYQL</sequence>
<feature type="region of interest" description="Disordered" evidence="5">
    <location>
        <begin position="1"/>
        <end position="49"/>
    </location>
</feature>
<keyword evidence="4" id="KW-0175">Coiled coil</keyword>
<dbReference type="SMART" id="SM00542">
    <property type="entry name" value="FYRC"/>
    <property type="match status" value="1"/>
</dbReference>
<protein>
    <submittedName>
        <fullName evidence="8">Transforming growth factor beta regulator 1-like</fullName>
    </submittedName>
</protein>
<dbReference type="SMART" id="SM00541">
    <property type="entry name" value="FYRN"/>
    <property type="match status" value="1"/>
</dbReference>
<organism evidence="7 8">
    <name type="scientific">Saccoglossus kowalevskii</name>
    <name type="common">Acorn worm</name>
    <dbReference type="NCBI Taxonomy" id="10224"/>
    <lineage>
        <taxon>Eukaryota</taxon>
        <taxon>Metazoa</taxon>
        <taxon>Hemichordata</taxon>
        <taxon>Enteropneusta</taxon>
        <taxon>Harrimaniidae</taxon>
        <taxon>Saccoglossus</taxon>
    </lineage>
</organism>
<feature type="region of interest" description="Disordered" evidence="5">
    <location>
        <begin position="297"/>
        <end position="325"/>
    </location>
</feature>
<keyword evidence="2" id="KW-0804">Transcription</keyword>
<evidence type="ECO:0000313" key="7">
    <source>
        <dbReference type="Proteomes" id="UP000694865"/>
    </source>
</evidence>
<dbReference type="RefSeq" id="XP_006823307.1">
    <property type="nucleotide sequence ID" value="XM_006823244.1"/>
</dbReference>
<dbReference type="Proteomes" id="UP000694865">
    <property type="component" value="Unplaced"/>
</dbReference>
<dbReference type="PROSITE" id="PS51913">
    <property type="entry name" value="HTH_HARE"/>
    <property type="match status" value="1"/>
</dbReference>
<dbReference type="Pfam" id="PF05964">
    <property type="entry name" value="FYRN"/>
    <property type="match status" value="1"/>
</dbReference>
<dbReference type="PANTHER" id="PTHR22715:SF0">
    <property type="entry name" value="TRANSFORMING GROWTH FACTOR BETA REGULATOR 1"/>
    <property type="match status" value="1"/>
</dbReference>
<evidence type="ECO:0000256" key="1">
    <source>
        <dbReference type="ARBA" id="ARBA00004123"/>
    </source>
</evidence>
<dbReference type="PROSITE" id="PS51543">
    <property type="entry name" value="FYRC"/>
    <property type="match status" value="1"/>
</dbReference>
<feature type="compositionally biased region" description="Polar residues" evidence="5">
    <location>
        <begin position="85"/>
        <end position="105"/>
    </location>
</feature>
<dbReference type="InterPro" id="IPR003888">
    <property type="entry name" value="FYrich_N"/>
</dbReference>
<feature type="compositionally biased region" description="Basic and acidic residues" evidence="5">
    <location>
        <begin position="1"/>
        <end position="13"/>
    </location>
</feature>
<evidence type="ECO:0000256" key="3">
    <source>
        <dbReference type="ARBA" id="ARBA00023242"/>
    </source>
</evidence>
<gene>
    <name evidence="8" type="primary">LOC102804756</name>
</gene>
<dbReference type="GeneID" id="102804756"/>
<evidence type="ECO:0000256" key="4">
    <source>
        <dbReference type="SAM" id="Coils"/>
    </source>
</evidence>
<evidence type="ECO:0000313" key="8">
    <source>
        <dbReference type="RefSeq" id="XP_006823307.1"/>
    </source>
</evidence>
<accession>A0ABM0MTG6</accession>
<evidence type="ECO:0000259" key="6">
    <source>
        <dbReference type="PROSITE" id="PS51913"/>
    </source>
</evidence>
<dbReference type="PANTHER" id="PTHR22715">
    <property type="entry name" value="TRANSFORMING GROWTH FACTOR BETA REGULATED GENE 1"/>
    <property type="match status" value="1"/>
</dbReference>
<feature type="region of interest" description="Disordered" evidence="5">
    <location>
        <begin position="72"/>
        <end position="107"/>
    </location>
</feature>